<evidence type="ECO:0000256" key="1">
    <source>
        <dbReference type="ARBA" id="ARBA00004948"/>
    </source>
</evidence>
<dbReference type="PANTHER" id="PTHR20857:SF15">
    <property type="entry name" value="THIAMINE-PHOSPHATE SYNTHASE"/>
    <property type="match status" value="1"/>
</dbReference>
<sequence>MSSTDIDALAQASMAQASMAQAIVRHHAPVFAPEGGDNSALPPQPVPRATQSQPAYLAALRACSALGFIAQDAECLARAWQAQTERTGQFDAAHWPDDARDFGLIPADAALPPAFASCPQSLGLYAVLPDAQWVGRMARAGVPTVQLRFKSEDPQAIEREVRAAVAAVQGTPALLFINDHWQAAIDAGAYGVHVGQEDLDGMRAEDLEKIRAAGLRLGVSTHGYAEMLRAQAVRPSYVALGAVFPTTLKRMATAPQGVARLAAYVRLMRQYPLVAIGGIGAQQFAEVLATGAGSIAVVRALVAAEDPEGQAQALRAAWR</sequence>
<dbReference type="InterPro" id="IPR036206">
    <property type="entry name" value="ThiamineP_synth_sf"/>
</dbReference>
<dbReference type="InterPro" id="IPR013785">
    <property type="entry name" value="Aldolase_TIM"/>
</dbReference>
<dbReference type="PANTHER" id="PTHR20857">
    <property type="entry name" value="THIAMINE-PHOSPHATE PYROPHOSPHORYLASE"/>
    <property type="match status" value="1"/>
</dbReference>
<evidence type="ECO:0000313" key="5">
    <source>
        <dbReference type="Proteomes" id="UP001162800"/>
    </source>
</evidence>
<evidence type="ECO:0000259" key="3">
    <source>
        <dbReference type="Pfam" id="PF02581"/>
    </source>
</evidence>
<gene>
    <name evidence="4" type="ORF">M9799_15335</name>
</gene>
<proteinExistence type="predicted"/>
<dbReference type="RefSeq" id="WP_231042190.1">
    <property type="nucleotide sequence ID" value="NZ_CP106881.1"/>
</dbReference>
<dbReference type="EMBL" id="CP106881">
    <property type="protein sequence ID" value="UYG51415.1"/>
    <property type="molecule type" value="Genomic_DNA"/>
</dbReference>
<evidence type="ECO:0000256" key="2">
    <source>
        <dbReference type="ARBA" id="ARBA00022977"/>
    </source>
</evidence>
<keyword evidence="2" id="KW-0784">Thiamine biosynthesis</keyword>
<comment type="pathway">
    <text evidence="1">Cofactor biosynthesis; thiamine diphosphate biosynthesis.</text>
</comment>
<dbReference type="Pfam" id="PF02581">
    <property type="entry name" value="TMP-TENI"/>
    <property type="match status" value="1"/>
</dbReference>
<accession>A0ABY6GAS2</accession>
<feature type="domain" description="Thiamine phosphate synthase/TenI" evidence="3">
    <location>
        <begin position="131"/>
        <end position="301"/>
    </location>
</feature>
<dbReference type="InterPro" id="IPR022998">
    <property type="entry name" value="ThiamineP_synth_TenI"/>
</dbReference>
<dbReference type="Gene3D" id="3.20.20.70">
    <property type="entry name" value="Aldolase class I"/>
    <property type="match status" value="1"/>
</dbReference>
<evidence type="ECO:0000313" key="4">
    <source>
        <dbReference type="EMBL" id="UYG51415.1"/>
    </source>
</evidence>
<dbReference type="CDD" id="cd00564">
    <property type="entry name" value="TMP_TenI"/>
    <property type="match status" value="1"/>
</dbReference>
<keyword evidence="5" id="KW-1185">Reference proteome</keyword>
<organism evidence="4 5">
    <name type="scientific">Comamonas endophytica</name>
    <dbReference type="NCBI Taxonomy" id="2949090"/>
    <lineage>
        <taxon>Bacteria</taxon>
        <taxon>Pseudomonadati</taxon>
        <taxon>Pseudomonadota</taxon>
        <taxon>Betaproteobacteria</taxon>
        <taxon>Burkholderiales</taxon>
        <taxon>Comamonadaceae</taxon>
        <taxon>Comamonas</taxon>
    </lineage>
</organism>
<name>A0ABY6GAS2_9BURK</name>
<dbReference type="SUPFAM" id="SSF51391">
    <property type="entry name" value="Thiamin phosphate synthase"/>
    <property type="match status" value="1"/>
</dbReference>
<protein>
    <submittedName>
        <fullName evidence="4">Thiamine phosphate synthase</fullName>
    </submittedName>
</protein>
<dbReference type="Proteomes" id="UP001162800">
    <property type="component" value="Chromosome"/>
</dbReference>
<reference evidence="4" key="1">
    <citation type="submission" date="2022-09" db="EMBL/GenBank/DDBJ databases">
        <title>The complete genome of Acidovorax sp. 5MLIR.</title>
        <authorList>
            <person name="Liu L."/>
            <person name="Yue J."/>
            <person name="Yang F."/>
            <person name="Yuan J."/>
            <person name="Li L."/>
        </authorList>
    </citation>
    <scope>NUCLEOTIDE SEQUENCE</scope>
    <source>
        <strain evidence="4">5MLIR</strain>
    </source>
</reference>